<evidence type="ECO:0000256" key="2">
    <source>
        <dbReference type="ARBA" id="ARBA00003690"/>
    </source>
</evidence>
<organism evidence="15 16">
    <name type="scientific">Aromia moschata</name>
    <dbReference type="NCBI Taxonomy" id="1265417"/>
    <lineage>
        <taxon>Eukaryota</taxon>
        <taxon>Metazoa</taxon>
        <taxon>Ecdysozoa</taxon>
        <taxon>Arthropoda</taxon>
        <taxon>Hexapoda</taxon>
        <taxon>Insecta</taxon>
        <taxon>Pterygota</taxon>
        <taxon>Neoptera</taxon>
        <taxon>Endopterygota</taxon>
        <taxon>Coleoptera</taxon>
        <taxon>Polyphaga</taxon>
        <taxon>Cucujiformia</taxon>
        <taxon>Chrysomeloidea</taxon>
        <taxon>Cerambycidae</taxon>
        <taxon>Cerambycinae</taxon>
        <taxon>Callichromatini</taxon>
        <taxon>Aromia</taxon>
    </lineage>
</organism>
<comment type="cofactor">
    <cofactor evidence="1">
        <name>heme</name>
        <dbReference type="ChEBI" id="CHEBI:30413"/>
    </cofactor>
</comment>
<keyword evidence="8" id="KW-0256">Endoplasmic reticulum</keyword>
<comment type="similarity">
    <text evidence="5">Belongs to the cytochrome P450 family.</text>
</comment>
<keyword evidence="12" id="KW-0503">Monooxygenase</keyword>
<evidence type="ECO:0000256" key="3">
    <source>
        <dbReference type="ARBA" id="ARBA00004174"/>
    </source>
</evidence>
<evidence type="ECO:0000256" key="1">
    <source>
        <dbReference type="ARBA" id="ARBA00001971"/>
    </source>
</evidence>
<dbReference type="PANTHER" id="PTHR24291:SF189">
    <property type="entry name" value="CYTOCHROME P450 4C3-RELATED"/>
    <property type="match status" value="1"/>
</dbReference>
<dbReference type="Pfam" id="PF00067">
    <property type="entry name" value="p450"/>
    <property type="match status" value="1"/>
</dbReference>
<evidence type="ECO:0000256" key="9">
    <source>
        <dbReference type="ARBA" id="ARBA00022848"/>
    </source>
</evidence>
<keyword evidence="7" id="KW-0479">Metal-binding</keyword>
<evidence type="ECO:0000313" key="15">
    <source>
        <dbReference type="EMBL" id="KAJ8954769.1"/>
    </source>
</evidence>
<dbReference type="InterPro" id="IPR001128">
    <property type="entry name" value="Cyt_P450"/>
</dbReference>
<dbReference type="PANTHER" id="PTHR24291">
    <property type="entry name" value="CYTOCHROME P450 FAMILY 4"/>
    <property type="match status" value="1"/>
</dbReference>
<dbReference type="GO" id="GO:0005789">
    <property type="term" value="C:endoplasmic reticulum membrane"/>
    <property type="evidence" value="ECO:0007669"/>
    <property type="project" value="UniProtKB-SubCell"/>
</dbReference>
<accession>A0AAV8YTH2</accession>
<dbReference type="Proteomes" id="UP001162162">
    <property type="component" value="Unassembled WGS sequence"/>
</dbReference>
<gene>
    <name evidence="15" type="ORF">NQ318_014876</name>
</gene>
<evidence type="ECO:0000313" key="16">
    <source>
        <dbReference type="Proteomes" id="UP001162162"/>
    </source>
</evidence>
<dbReference type="AlphaFoldDB" id="A0AAV8YTH2"/>
<keyword evidence="14" id="KW-0812">Transmembrane</keyword>
<keyword evidence="14" id="KW-1133">Transmembrane helix</keyword>
<evidence type="ECO:0000256" key="14">
    <source>
        <dbReference type="SAM" id="Phobius"/>
    </source>
</evidence>
<name>A0AAV8YTH2_9CUCU</name>
<feature type="transmembrane region" description="Helical" evidence="14">
    <location>
        <begin position="91"/>
        <end position="113"/>
    </location>
</feature>
<evidence type="ECO:0000256" key="11">
    <source>
        <dbReference type="ARBA" id="ARBA00023004"/>
    </source>
</evidence>
<protein>
    <recommendedName>
        <fullName evidence="17">Cytochrome P450</fullName>
    </recommendedName>
</protein>
<dbReference type="GO" id="GO:0004497">
    <property type="term" value="F:monooxygenase activity"/>
    <property type="evidence" value="ECO:0007669"/>
    <property type="project" value="UniProtKB-KW"/>
</dbReference>
<keyword evidence="9" id="KW-0492">Microsome</keyword>
<evidence type="ECO:0000256" key="12">
    <source>
        <dbReference type="ARBA" id="ARBA00023033"/>
    </source>
</evidence>
<dbReference type="InterPro" id="IPR002401">
    <property type="entry name" value="Cyt_P450_E_grp-I"/>
</dbReference>
<dbReference type="EMBL" id="JAPWTK010000044">
    <property type="protein sequence ID" value="KAJ8954769.1"/>
    <property type="molecule type" value="Genomic_DNA"/>
</dbReference>
<evidence type="ECO:0000256" key="10">
    <source>
        <dbReference type="ARBA" id="ARBA00023002"/>
    </source>
</evidence>
<evidence type="ECO:0000256" key="13">
    <source>
        <dbReference type="ARBA" id="ARBA00023136"/>
    </source>
</evidence>
<dbReference type="SUPFAM" id="SSF48264">
    <property type="entry name" value="Cytochrome P450"/>
    <property type="match status" value="1"/>
</dbReference>
<dbReference type="GO" id="GO:0016705">
    <property type="term" value="F:oxidoreductase activity, acting on paired donors, with incorporation or reduction of molecular oxygen"/>
    <property type="evidence" value="ECO:0007669"/>
    <property type="project" value="InterPro"/>
</dbReference>
<evidence type="ECO:0000256" key="7">
    <source>
        <dbReference type="ARBA" id="ARBA00022723"/>
    </source>
</evidence>
<dbReference type="InterPro" id="IPR036396">
    <property type="entry name" value="Cyt_P450_sf"/>
</dbReference>
<keyword evidence="10" id="KW-0560">Oxidoreductase</keyword>
<comment type="caution">
    <text evidence="15">The sequence shown here is derived from an EMBL/GenBank/DDBJ whole genome shotgun (WGS) entry which is preliminary data.</text>
</comment>
<dbReference type="InterPro" id="IPR050196">
    <property type="entry name" value="Cytochrome_P450_Monoox"/>
</dbReference>
<evidence type="ECO:0000256" key="5">
    <source>
        <dbReference type="ARBA" id="ARBA00010617"/>
    </source>
</evidence>
<dbReference type="GO" id="GO:0020037">
    <property type="term" value="F:heme binding"/>
    <property type="evidence" value="ECO:0007669"/>
    <property type="project" value="InterPro"/>
</dbReference>
<reference evidence="15" key="1">
    <citation type="journal article" date="2023" name="Insect Mol. Biol.">
        <title>Genome sequencing provides insights into the evolution of gene families encoding plant cell wall-degrading enzymes in longhorned beetles.</title>
        <authorList>
            <person name="Shin N.R."/>
            <person name="Okamura Y."/>
            <person name="Kirsch R."/>
            <person name="Pauchet Y."/>
        </authorList>
    </citation>
    <scope>NUCLEOTIDE SEQUENCE</scope>
    <source>
        <strain evidence="15">AMC_N1</strain>
    </source>
</reference>
<dbReference type="GO" id="GO:0005506">
    <property type="term" value="F:iron ion binding"/>
    <property type="evidence" value="ECO:0007669"/>
    <property type="project" value="InterPro"/>
</dbReference>
<dbReference type="Gene3D" id="1.10.630.10">
    <property type="entry name" value="Cytochrome P450"/>
    <property type="match status" value="1"/>
</dbReference>
<evidence type="ECO:0000256" key="8">
    <source>
        <dbReference type="ARBA" id="ARBA00022824"/>
    </source>
</evidence>
<evidence type="ECO:0008006" key="17">
    <source>
        <dbReference type="Google" id="ProtNLM"/>
    </source>
</evidence>
<sequence>MYNLGFNRMAKPWLHPDIIYNILPDKKRHDDIVLHLNSFIKQCIIESWQRRKLSVKKDHNFVPVIDKLGEYIENNQNQINSEDFMNHLMTLFTAAFDTITIISSFAVLCFGMYPEYQKKAVEEIREIIGENTPPVTISDINKLTYLSMCIKDVLRLFPIAPYILRQTQEDYQLDKWVIPKEAAIVVGIFEVHRDKAYWKCPDHFFPDHFLPSAVKK</sequence>
<keyword evidence="11" id="KW-0408">Iron</keyword>
<keyword evidence="16" id="KW-1185">Reference proteome</keyword>
<keyword evidence="6" id="KW-0349">Heme</keyword>
<proteinExistence type="inferred from homology"/>
<comment type="subcellular location">
    <subcellularLocation>
        <location evidence="4">Endoplasmic reticulum membrane</location>
        <topology evidence="4">Peripheral membrane protein</topology>
    </subcellularLocation>
    <subcellularLocation>
        <location evidence="3">Microsome membrane</location>
        <topology evidence="3">Peripheral membrane protein</topology>
    </subcellularLocation>
</comment>
<comment type="function">
    <text evidence="2">May be involved in the metabolism of insect hormones and in the breakdown of synthetic insecticides.</text>
</comment>
<keyword evidence="13 14" id="KW-0472">Membrane</keyword>
<evidence type="ECO:0000256" key="6">
    <source>
        <dbReference type="ARBA" id="ARBA00022617"/>
    </source>
</evidence>
<evidence type="ECO:0000256" key="4">
    <source>
        <dbReference type="ARBA" id="ARBA00004406"/>
    </source>
</evidence>
<dbReference type="PRINTS" id="PR00463">
    <property type="entry name" value="EP450I"/>
</dbReference>